<sequence length="238" mass="26539">MLDQGQVAGLDGCRGRWLCVMGDPQCPETIRALILENPGDLLRLDPRPQVVGADIPIGLADAAPRRADREARQRLGRPRGSSVFPAPLRVMMKAPSYEQACLIGRQQAGRALSRQAWNIIPMIRAMDDFLQAGNDRQAWVREVHPELSFQAWNQGLAMTHNKKTPVGRQERHQLVEATFPGAYEAACSDLVNERYAPDDLLDAFAVFWTAARIAQGRAIQLPEMPEKDATGLRMEIMF</sequence>
<dbReference type="Pfam" id="PF04250">
    <property type="entry name" value="DUF429"/>
    <property type="match status" value="1"/>
</dbReference>
<evidence type="ECO:0000313" key="1">
    <source>
        <dbReference type="EMBL" id="SEK91194.1"/>
    </source>
</evidence>
<dbReference type="Proteomes" id="UP000199256">
    <property type="component" value="Unassembled WGS sequence"/>
</dbReference>
<accession>A0A1H7KXA4</accession>
<dbReference type="OrthoDB" id="9811476at2"/>
<dbReference type="RefSeq" id="WP_090252858.1">
    <property type="nucleotide sequence ID" value="NZ_FOAA01000006.1"/>
</dbReference>
<dbReference type="InterPro" id="IPR007362">
    <property type="entry name" value="DUF429"/>
</dbReference>
<dbReference type="AlphaFoldDB" id="A0A1H7KXA4"/>
<evidence type="ECO:0000313" key="2">
    <source>
        <dbReference type="Proteomes" id="UP000199256"/>
    </source>
</evidence>
<dbReference type="STRING" id="1396821.SAMN05444515_106139"/>
<gene>
    <name evidence="1" type="ORF">SAMN05444515_106139</name>
</gene>
<protein>
    <submittedName>
        <fullName evidence="1">Predicted nuclease (RNAse H fold)</fullName>
    </submittedName>
</protein>
<proteinExistence type="predicted"/>
<keyword evidence="2" id="KW-1185">Reference proteome</keyword>
<dbReference type="EMBL" id="FOAA01000006">
    <property type="protein sequence ID" value="SEK91194.1"/>
    <property type="molecule type" value="Genomic_DNA"/>
</dbReference>
<name>A0A1H7KXA4_9GAMM</name>
<organism evidence="1 2">
    <name type="scientific">Ectothiorhodospira marina</name>
    <dbReference type="NCBI Taxonomy" id="1396821"/>
    <lineage>
        <taxon>Bacteria</taxon>
        <taxon>Pseudomonadati</taxon>
        <taxon>Pseudomonadota</taxon>
        <taxon>Gammaproteobacteria</taxon>
        <taxon>Chromatiales</taxon>
        <taxon>Ectothiorhodospiraceae</taxon>
        <taxon>Ectothiorhodospira</taxon>
    </lineage>
</organism>
<reference evidence="2" key="1">
    <citation type="submission" date="2016-10" db="EMBL/GenBank/DDBJ databases">
        <authorList>
            <person name="Varghese N."/>
            <person name="Submissions S."/>
        </authorList>
    </citation>
    <scope>NUCLEOTIDE SEQUENCE [LARGE SCALE GENOMIC DNA]</scope>
    <source>
        <strain evidence="2">DSM 241</strain>
    </source>
</reference>